<dbReference type="Proteomes" id="UP000001514">
    <property type="component" value="Unassembled WGS sequence"/>
</dbReference>
<keyword evidence="4 7" id="KW-0378">Hydrolase</keyword>
<keyword evidence="5 7" id="KW-0720">Serine protease</keyword>
<evidence type="ECO:0000256" key="1">
    <source>
        <dbReference type="ARBA" id="ARBA00011073"/>
    </source>
</evidence>
<evidence type="ECO:0000259" key="12">
    <source>
        <dbReference type="Pfam" id="PF17766"/>
    </source>
</evidence>
<dbReference type="PROSITE" id="PS00138">
    <property type="entry name" value="SUBTILASE_SER"/>
    <property type="match status" value="1"/>
</dbReference>
<dbReference type="GO" id="GO:0005576">
    <property type="term" value="C:extracellular region"/>
    <property type="evidence" value="ECO:0000318"/>
    <property type="project" value="GO_Central"/>
</dbReference>
<feature type="active site" description="Charge relay system" evidence="6 7">
    <location>
        <position position="208"/>
    </location>
</feature>
<dbReference type="Pfam" id="PF05922">
    <property type="entry name" value="Inhibitor_I9"/>
    <property type="match status" value="1"/>
</dbReference>
<evidence type="ECO:0000259" key="10">
    <source>
        <dbReference type="Pfam" id="PF00082"/>
    </source>
</evidence>
<dbReference type="PROSITE" id="PS51892">
    <property type="entry name" value="SUBTILASE"/>
    <property type="match status" value="1"/>
</dbReference>
<dbReference type="SUPFAM" id="SSF52743">
    <property type="entry name" value="Subtilisin-like"/>
    <property type="match status" value="1"/>
</dbReference>
<feature type="domain" description="Subtilisin-like protease fibronectin type-III" evidence="12">
    <location>
        <begin position="535"/>
        <end position="634"/>
    </location>
</feature>
<evidence type="ECO:0000256" key="4">
    <source>
        <dbReference type="ARBA" id="ARBA00022801"/>
    </source>
</evidence>
<dbReference type="PANTHER" id="PTHR10795">
    <property type="entry name" value="PROPROTEIN CONVERTASE SUBTILISIN/KEXIN"/>
    <property type="match status" value="1"/>
</dbReference>
<evidence type="ECO:0000259" key="11">
    <source>
        <dbReference type="Pfam" id="PF05922"/>
    </source>
</evidence>
<dbReference type="CDD" id="cd04852">
    <property type="entry name" value="Peptidases_S8_3"/>
    <property type="match status" value="1"/>
</dbReference>
<comment type="similarity">
    <text evidence="1 7">Belongs to the peptidase S8 family.</text>
</comment>
<dbReference type="Pfam" id="PF00082">
    <property type="entry name" value="Peptidase_S8"/>
    <property type="match status" value="1"/>
</dbReference>
<feature type="active site" description="Charge relay system" evidence="6 7">
    <location>
        <position position="139"/>
    </location>
</feature>
<keyword evidence="14" id="KW-1185">Reference proteome</keyword>
<evidence type="ECO:0000256" key="7">
    <source>
        <dbReference type="PROSITE-ProRule" id="PRU01240"/>
    </source>
</evidence>
<dbReference type="InterPro" id="IPR000209">
    <property type="entry name" value="Peptidase_S8/S53_dom"/>
</dbReference>
<evidence type="ECO:0000256" key="6">
    <source>
        <dbReference type="PIRSR" id="PIRSR615500-1"/>
    </source>
</evidence>
<reference evidence="13 14" key="1">
    <citation type="journal article" date="2011" name="Science">
        <title>The Selaginella genome identifies genetic changes associated with the evolution of vascular plants.</title>
        <authorList>
            <person name="Banks J.A."/>
            <person name="Nishiyama T."/>
            <person name="Hasebe M."/>
            <person name="Bowman J.L."/>
            <person name="Gribskov M."/>
            <person name="dePamphilis C."/>
            <person name="Albert V.A."/>
            <person name="Aono N."/>
            <person name="Aoyama T."/>
            <person name="Ambrose B.A."/>
            <person name="Ashton N.W."/>
            <person name="Axtell M.J."/>
            <person name="Barker E."/>
            <person name="Barker M.S."/>
            <person name="Bennetzen J.L."/>
            <person name="Bonawitz N.D."/>
            <person name="Chapple C."/>
            <person name="Cheng C."/>
            <person name="Correa L.G."/>
            <person name="Dacre M."/>
            <person name="DeBarry J."/>
            <person name="Dreyer I."/>
            <person name="Elias M."/>
            <person name="Engstrom E.M."/>
            <person name="Estelle M."/>
            <person name="Feng L."/>
            <person name="Finet C."/>
            <person name="Floyd S.K."/>
            <person name="Frommer W.B."/>
            <person name="Fujita T."/>
            <person name="Gramzow L."/>
            <person name="Gutensohn M."/>
            <person name="Harholt J."/>
            <person name="Hattori M."/>
            <person name="Heyl A."/>
            <person name="Hirai T."/>
            <person name="Hiwatashi Y."/>
            <person name="Ishikawa M."/>
            <person name="Iwata M."/>
            <person name="Karol K.G."/>
            <person name="Koehler B."/>
            <person name="Kolukisaoglu U."/>
            <person name="Kubo M."/>
            <person name="Kurata T."/>
            <person name="Lalonde S."/>
            <person name="Li K."/>
            <person name="Li Y."/>
            <person name="Litt A."/>
            <person name="Lyons E."/>
            <person name="Manning G."/>
            <person name="Maruyama T."/>
            <person name="Michael T.P."/>
            <person name="Mikami K."/>
            <person name="Miyazaki S."/>
            <person name="Morinaga S."/>
            <person name="Murata T."/>
            <person name="Mueller-Roeber B."/>
            <person name="Nelson D.R."/>
            <person name="Obara M."/>
            <person name="Oguri Y."/>
            <person name="Olmstead R.G."/>
            <person name="Onodera N."/>
            <person name="Petersen B.L."/>
            <person name="Pils B."/>
            <person name="Prigge M."/>
            <person name="Rensing S.A."/>
            <person name="Riano-Pachon D.M."/>
            <person name="Roberts A.W."/>
            <person name="Sato Y."/>
            <person name="Scheller H.V."/>
            <person name="Schulz B."/>
            <person name="Schulz C."/>
            <person name="Shakirov E.V."/>
            <person name="Shibagaki N."/>
            <person name="Shinohara N."/>
            <person name="Shippen D.E."/>
            <person name="Soerensen I."/>
            <person name="Sotooka R."/>
            <person name="Sugimoto N."/>
            <person name="Sugita M."/>
            <person name="Sumikawa N."/>
            <person name="Tanurdzic M."/>
            <person name="Theissen G."/>
            <person name="Ulvskov P."/>
            <person name="Wakazuki S."/>
            <person name="Weng J.K."/>
            <person name="Willats W.W."/>
            <person name="Wipf D."/>
            <person name="Wolf P.G."/>
            <person name="Yang L."/>
            <person name="Zimmer A.D."/>
            <person name="Zhu Q."/>
            <person name="Mitros T."/>
            <person name="Hellsten U."/>
            <person name="Loque D."/>
            <person name="Otillar R."/>
            <person name="Salamov A."/>
            <person name="Schmutz J."/>
            <person name="Shapiro H."/>
            <person name="Lindquist E."/>
            <person name="Lucas S."/>
            <person name="Rokhsar D."/>
            <person name="Grigoriev I.V."/>
        </authorList>
    </citation>
    <scope>NUCLEOTIDE SEQUENCE [LARGE SCALE GENOMIC DNA]</scope>
</reference>
<feature type="chain" id="PRO_5003122945" evidence="9">
    <location>
        <begin position="18"/>
        <end position="648"/>
    </location>
</feature>
<keyword evidence="3 9" id="KW-0732">Signal</keyword>
<dbReference type="Gene3D" id="3.30.70.80">
    <property type="entry name" value="Peptidase S8 propeptide/proteinase inhibitor I9"/>
    <property type="match status" value="1"/>
</dbReference>
<accession>D8SQV3</accession>
<dbReference type="HOGENOM" id="CLU_000625_4_3_1"/>
<dbReference type="InterPro" id="IPR023828">
    <property type="entry name" value="Peptidase_S8_Ser-AS"/>
</dbReference>
<dbReference type="InParanoid" id="D8SQV3"/>
<evidence type="ECO:0000313" key="13">
    <source>
        <dbReference type="EMBL" id="EFJ13325.1"/>
    </source>
</evidence>
<dbReference type="FunFam" id="3.40.50.200:FF:000006">
    <property type="entry name" value="Subtilisin-like protease SBT1.5"/>
    <property type="match status" value="1"/>
</dbReference>
<feature type="domain" description="Peptidase S8/S53" evidence="10">
    <location>
        <begin position="132"/>
        <end position="461"/>
    </location>
</feature>
<dbReference type="GO" id="GO:0004252">
    <property type="term" value="F:serine-type endopeptidase activity"/>
    <property type="evidence" value="ECO:0000318"/>
    <property type="project" value="GO_Central"/>
</dbReference>
<dbReference type="InterPro" id="IPR037045">
    <property type="entry name" value="S8pro/Inhibitor_I9_sf"/>
</dbReference>
<evidence type="ECO:0000256" key="9">
    <source>
        <dbReference type="SAM" id="SignalP"/>
    </source>
</evidence>
<dbReference type="InterPro" id="IPR010259">
    <property type="entry name" value="S8pro/Inhibitor_I9"/>
</dbReference>
<evidence type="ECO:0000256" key="2">
    <source>
        <dbReference type="ARBA" id="ARBA00022670"/>
    </source>
</evidence>
<sequence>MVFQLLLLACLLFQCQAILGSPTKKAYIAYLGTSKGVESSELTLIHHDILARAVGSIENARSSIIFSYKYAFSGFSAYLTEQEAETISRMPEVLNIYPSKTLHPLTTHSWDFLGMAMPAKSSHAGSPSAPTDVIVGLLDTGIWPESESFKDTDMGPVPARWKGTCVNPPGTKANETVNCNKKLVGARYYNGAKVSTGPYKNSRDSVGHGTHTSSTAAGSLVPHASKRGLAPGTARGGAPNARIAMYKVCWTDSCEEVDIAAGFDDAINDGVDVLSISLGGYPAVYSVDVIAIGAYHAVERGIMVSCAGGNSGPFTGSVSNGAPWIFTVGASTIDREINEDAKIAANRKSRILRGTTIPYKPAPVVAEFSSRGPHTISPDIIKPDVTAPGVEILAAWPSNIPDTDNGKEVFVEYTFLSGTSMACPHVSGTIAYLKSIHPTWSPAAIKSAVMTTAITKDNTNKTIVDPSTNKAATVFDVGNGEIQPAKAVDPGLVYDTDPLDYITYLCNSGYTSKQIQNITGDSSSKCPKNDTSFSLNYPSIAVLLDGSSKTVERTVTNVGNPSATYTASVGSAKGISISVTPTKLSFTSAGQKLSYSVTVSAKGSIAADPQAPKWSFSDLTWEDGVHVVRSPIAVRMNRKRNISRVLHF</sequence>
<feature type="domain" description="Inhibitor I9" evidence="11">
    <location>
        <begin position="27"/>
        <end position="103"/>
    </location>
</feature>
<feature type="region of interest" description="Disordered" evidence="8">
    <location>
        <begin position="199"/>
        <end position="237"/>
    </location>
</feature>
<dbReference type="InterPro" id="IPR034197">
    <property type="entry name" value="Peptidases_S8_3"/>
</dbReference>
<dbReference type="FunFam" id="2.60.40.2310:FF:000001">
    <property type="entry name" value="Subtilisin-like protease SBT1.5"/>
    <property type="match status" value="1"/>
</dbReference>
<protein>
    <submittedName>
        <fullName evidence="13">Uncharacterized protein</fullName>
    </submittedName>
</protein>
<dbReference type="Gramene" id="EFJ13325">
    <property type="protein sequence ID" value="EFJ13325"/>
    <property type="gene ID" value="SELMODRAFT_424726"/>
</dbReference>
<dbReference type="KEGG" id="smo:SELMODRAFT_424726"/>
<proteinExistence type="inferred from homology"/>
<dbReference type="PRINTS" id="PR00723">
    <property type="entry name" value="SUBTILISIN"/>
</dbReference>
<dbReference type="GO" id="GO:0006508">
    <property type="term" value="P:proteolysis"/>
    <property type="evidence" value="ECO:0007669"/>
    <property type="project" value="UniProtKB-KW"/>
</dbReference>
<keyword evidence="2 7" id="KW-0645">Protease</keyword>
<evidence type="ECO:0000313" key="14">
    <source>
        <dbReference type="Proteomes" id="UP000001514"/>
    </source>
</evidence>
<dbReference type="Pfam" id="PF17766">
    <property type="entry name" value="fn3_6"/>
    <property type="match status" value="1"/>
</dbReference>
<feature type="active site" description="Charge relay system" evidence="6 7">
    <location>
        <position position="420"/>
    </location>
</feature>
<dbReference type="InterPro" id="IPR036852">
    <property type="entry name" value="Peptidase_S8/S53_dom_sf"/>
</dbReference>
<dbReference type="InterPro" id="IPR015500">
    <property type="entry name" value="Peptidase_S8_subtilisin-rel"/>
</dbReference>
<feature type="signal peptide" evidence="9">
    <location>
        <begin position="1"/>
        <end position="17"/>
    </location>
</feature>
<dbReference type="EMBL" id="GL377634">
    <property type="protein sequence ID" value="EFJ13325.1"/>
    <property type="molecule type" value="Genomic_DNA"/>
</dbReference>
<dbReference type="Gene3D" id="2.60.40.2310">
    <property type="match status" value="1"/>
</dbReference>
<dbReference type="InterPro" id="IPR041469">
    <property type="entry name" value="Subtilisin-like_FN3"/>
</dbReference>
<dbReference type="AlphaFoldDB" id="D8SQV3"/>
<gene>
    <name evidence="13" type="ORF">SELMODRAFT_424726</name>
</gene>
<dbReference type="InterPro" id="IPR045051">
    <property type="entry name" value="SBT"/>
</dbReference>
<evidence type="ECO:0000256" key="3">
    <source>
        <dbReference type="ARBA" id="ARBA00022729"/>
    </source>
</evidence>
<name>D8SQV3_SELML</name>
<organism evidence="14">
    <name type="scientific">Selaginella moellendorffii</name>
    <name type="common">Spikemoss</name>
    <dbReference type="NCBI Taxonomy" id="88036"/>
    <lineage>
        <taxon>Eukaryota</taxon>
        <taxon>Viridiplantae</taxon>
        <taxon>Streptophyta</taxon>
        <taxon>Embryophyta</taxon>
        <taxon>Tracheophyta</taxon>
        <taxon>Lycopodiopsida</taxon>
        <taxon>Selaginellales</taxon>
        <taxon>Selaginellaceae</taxon>
        <taxon>Selaginella</taxon>
    </lineage>
</organism>
<dbReference type="Gene3D" id="3.40.50.200">
    <property type="entry name" value="Peptidase S8/S53 domain"/>
    <property type="match status" value="1"/>
</dbReference>
<evidence type="ECO:0000256" key="5">
    <source>
        <dbReference type="ARBA" id="ARBA00022825"/>
    </source>
</evidence>
<evidence type="ECO:0000256" key="8">
    <source>
        <dbReference type="SAM" id="MobiDB-lite"/>
    </source>
</evidence>